<organism evidence="4 5">
    <name type="scientific">Hibiscus sabdariffa</name>
    <name type="common">roselle</name>
    <dbReference type="NCBI Taxonomy" id="183260"/>
    <lineage>
        <taxon>Eukaryota</taxon>
        <taxon>Viridiplantae</taxon>
        <taxon>Streptophyta</taxon>
        <taxon>Embryophyta</taxon>
        <taxon>Tracheophyta</taxon>
        <taxon>Spermatophyta</taxon>
        <taxon>Magnoliopsida</taxon>
        <taxon>eudicotyledons</taxon>
        <taxon>Gunneridae</taxon>
        <taxon>Pentapetalae</taxon>
        <taxon>rosids</taxon>
        <taxon>malvids</taxon>
        <taxon>Malvales</taxon>
        <taxon>Malvaceae</taxon>
        <taxon>Malvoideae</taxon>
        <taxon>Hibiscus</taxon>
    </lineage>
</organism>
<dbReference type="Gene3D" id="3.50.50.60">
    <property type="entry name" value="FAD/NAD(P)-binding domain"/>
    <property type="match status" value="2"/>
</dbReference>
<keyword evidence="5" id="KW-1185">Reference proteome</keyword>
<sequence length="154" mass="16542">MSRGRLTCFEKAIAHNLAAPLPTRLPSTLPVLNSSLFCSRDGWLLANDIAPGGQLTTTSDVEIRELPWIPGRHHGSGAYGLVPYQSLWFGTCTTIFTETVNKVNFSSSPFKIFADSKTVLANSVIVATGAVAKRLSFPDSGDGQVGFWNRGISA</sequence>
<keyword evidence="3" id="KW-0560">Oxidoreductase</keyword>
<reference evidence="4 5" key="1">
    <citation type="journal article" date="2024" name="G3 (Bethesda)">
        <title>Genome assembly of Hibiscus sabdariffa L. provides insights into metabolisms of medicinal natural products.</title>
        <authorList>
            <person name="Kim T."/>
        </authorList>
    </citation>
    <scope>NUCLEOTIDE SEQUENCE [LARGE SCALE GENOMIC DNA]</scope>
    <source>
        <strain evidence="4">TK-2024</strain>
        <tissue evidence="4">Old leaves</tissue>
    </source>
</reference>
<gene>
    <name evidence="4" type="ORF">V6N11_015194</name>
</gene>
<evidence type="ECO:0000313" key="5">
    <source>
        <dbReference type="Proteomes" id="UP001396334"/>
    </source>
</evidence>
<evidence type="ECO:0000256" key="1">
    <source>
        <dbReference type="ARBA" id="ARBA00009333"/>
    </source>
</evidence>
<comment type="similarity">
    <text evidence="1">Belongs to the class-II pyridine nucleotide-disulfide oxidoreductase family.</text>
</comment>
<dbReference type="PANTHER" id="PTHR48105">
    <property type="entry name" value="THIOREDOXIN REDUCTASE 1-RELATED-RELATED"/>
    <property type="match status" value="1"/>
</dbReference>
<evidence type="ECO:0000313" key="4">
    <source>
        <dbReference type="EMBL" id="KAK9040014.1"/>
    </source>
</evidence>
<dbReference type="InterPro" id="IPR036188">
    <property type="entry name" value="FAD/NAD-bd_sf"/>
</dbReference>
<proteinExistence type="inferred from homology"/>
<accession>A0ABR2TRV3</accession>
<name>A0ABR2TRV3_9ROSI</name>
<evidence type="ECO:0000256" key="2">
    <source>
        <dbReference type="ARBA" id="ARBA00022630"/>
    </source>
</evidence>
<comment type="caution">
    <text evidence="4">The sequence shown here is derived from an EMBL/GenBank/DDBJ whole genome shotgun (WGS) entry which is preliminary data.</text>
</comment>
<dbReference type="EMBL" id="JBBPBN010000004">
    <property type="protein sequence ID" value="KAK9040014.1"/>
    <property type="molecule type" value="Genomic_DNA"/>
</dbReference>
<dbReference type="InterPro" id="IPR050097">
    <property type="entry name" value="Ferredoxin-NADP_redctase_2"/>
</dbReference>
<keyword evidence="2" id="KW-0285">Flavoprotein</keyword>
<protein>
    <submittedName>
        <fullName evidence="4">Uncharacterized protein</fullName>
    </submittedName>
</protein>
<evidence type="ECO:0000256" key="3">
    <source>
        <dbReference type="ARBA" id="ARBA00023002"/>
    </source>
</evidence>
<dbReference type="Proteomes" id="UP001396334">
    <property type="component" value="Unassembled WGS sequence"/>
</dbReference>